<dbReference type="STRING" id="1122172.GCA_000373045_00693"/>
<keyword evidence="2" id="KW-1185">Reference proteome</keyword>
<dbReference type="AlphaFoldDB" id="A0A510JMD4"/>
<dbReference type="RefSeq" id="WP_018450323.1">
    <property type="nucleotide sequence ID" value="NZ_AP019827.1"/>
</dbReference>
<protein>
    <submittedName>
        <fullName evidence="1">Uncharacterized protein</fullName>
    </submittedName>
</protein>
<accession>A0A510JMD4</accession>
<dbReference type="Proteomes" id="UP000322617">
    <property type="component" value="Chromosome"/>
</dbReference>
<evidence type="ECO:0000313" key="1">
    <source>
        <dbReference type="EMBL" id="BBM40489.1"/>
    </source>
</evidence>
<dbReference type="EMBL" id="AP019827">
    <property type="protein sequence ID" value="BBM40489.1"/>
    <property type="molecule type" value="Genomic_DNA"/>
</dbReference>
<sequence length="93" mass="10901">MDGFYLTAVNELKKVAEEVIKEKYNLKNDLVMTGWAIKIDGIINRIQDIKLKEKLEKECEEIWNKWYEKVQKEQLTKDNLAIMDALIGALSKQ</sequence>
<proteinExistence type="predicted"/>
<dbReference type="OrthoDB" id="9927206at2"/>
<dbReference type="KEGG" id="lsz:JCM16776_0709"/>
<gene>
    <name evidence="1" type="ORF">JCM16776_0709</name>
</gene>
<reference evidence="1 2" key="1">
    <citation type="submission" date="2019-07" db="EMBL/GenBank/DDBJ databases">
        <title>Complete Genome Sequence of Leptotrichia shahii Strain JCM 16776.</title>
        <authorList>
            <person name="Watanabe S."/>
            <person name="Cui L."/>
        </authorList>
    </citation>
    <scope>NUCLEOTIDE SEQUENCE [LARGE SCALE GENOMIC DNA]</scope>
    <source>
        <strain evidence="1 2">JCM16776</strain>
    </source>
</reference>
<evidence type="ECO:0000313" key="2">
    <source>
        <dbReference type="Proteomes" id="UP000322617"/>
    </source>
</evidence>
<organism evidence="1 2">
    <name type="scientific">Leptotrichia shahii</name>
    <dbReference type="NCBI Taxonomy" id="157691"/>
    <lineage>
        <taxon>Bacteria</taxon>
        <taxon>Fusobacteriati</taxon>
        <taxon>Fusobacteriota</taxon>
        <taxon>Fusobacteriia</taxon>
        <taxon>Fusobacteriales</taxon>
        <taxon>Leptotrichiaceae</taxon>
        <taxon>Leptotrichia</taxon>
    </lineage>
</organism>
<name>A0A510JMD4_9FUSO</name>